<accession>A0ABQ7GDG0</accession>
<sequence length="478" mass="51927">MAEPSPPMVFAQPIQGSCRPYSASSIDELVDIKNAAEPHMLYPNHGFARGGVGHFVSTGNARGSINRLPQTVRAFHSPLATRSLSAHGSVGSAPHSRPTTVGTTTFSIPPMASNTQEGAAHEAEQQGRSSYQNTSVAAGEPAQGGEGGQRHSLPAYPPPPWSASTGSYQPFDAGMSTMSHRSQRYSTRRPRSTMSSLGGCLQDTLPPPALRSARKPWECEVPHPADFQSATRRTRIHDVPAGSKWSSISFYETDPDEIRRHIDIVNALNEVHANGVVEDLYTQHVKHMTWAQRQRQIFLRQRQERALAYAQSGVPVRPAHVLAAQASAAAAAADEGHGEGSDSHSAIFPSSHQGLHRPRPCTTGSFHTYVPRWGSNSHVLSEDSSTGALAGEEGLGGQSSISLPKPTYRKIFDRMGNETAESPRRAALLWQQKQDAIKASKEALMIASQMRELDEFEGHVRQIQRQQANNTLRGGKRP</sequence>
<gene>
    <name evidence="2" type="ORF">DUNSADRAFT_11423</name>
</gene>
<feature type="compositionally biased region" description="Polar residues" evidence="1">
    <location>
        <begin position="97"/>
        <end position="117"/>
    </location>
</feature>
<feature type="region of interest" description="Disordered" evidence="1">
    <location>
        <begin position="333"/>
        <end position="360"/>
    </location>
</feature>
<comment type="caution">
    <text evidence="2">The sequence shown here is derived from an EMBL/GenBank/DDBJ whole genome shotgun (WGS) entry which is preliminary data.</text>
</comment>
<protein>
    <submittedName>
        <fullName evidence="2">Uncharacterized protein</fullName>
    </submittedName>
</protein>
<dbReference type="EMBL" id="MU069859">
    <property type="protein sequence ID" value="KAF5832637.1"/>
    <property type="molecule type" value="Genomic_DNA"/>
</dbReference>
<feature type="compositionally biased region" description="Polar residues" evidence="1">
    <location>
        <begin position="126"/>
        <end position="136"/>
    </location>
</feature>
<proteinExistence type="predicted"/>
<evidence type="ECO:0000313" key="2">
    <source>
        <dbReference type="EMBL" id="KAF5832637.1"/>
    </source>
</evidence>
<keyword evidence="3" id="KW-1185">Reference proteome</keyword>
<reference evidence="2" key="1">
    <citation type="submission" date="2017-08" db="EMBL/GenBank/DDBJ databases">
        <authorList>
            <person name="Polle J.E."/>
            <person name="Barry K."/>
            <person name="Cushman J."/>
            <person name="Schmutz J."/>
            <person name="Tran D."/>
            <person name="Hathwaick L.T."/>
            <person name="Yim W.C."/>
            <person name="Jenkins J."/>
            <person name="Mckie-Krisberg Z.M."/>
            <person name="Prochnik S."/>
            <person name="Lindquist E."/>
            <person name="Dockter R.B."/>
            <person name="Adam C."/>
            <person name="Molina H."/>
            <person name="Bunkerborg J."/>
            <person name="Jin E."/>
            <person name="Buchheim M."/>
            <person name="Magnuson J."/>
        </authorList>
    </citation>
    <scope>NUCLEOTIDE SEQUENCE</scope>
    <source>
        <strain evidence="2">CCAP 19/18</strain>
    </source>
</reference>
<organism evidence="2 3">
    <name type="scientific">Dunaliella salina</name>
    <name type="common">Green alga</name>
    <name type="synonym">Protococcus salinus</name>
    <dbReference type="NCBI Taxonomy" id="3046"/>
    <lineage>
        <taxon>Eukaryota</taxon>
        <taxon>Viridiplantae</taxon>
        <taxon>Chlorophyta</taxon>
        <taxon>core chlorophytes</taxon>
        <taxon>Chlorophyceae</taxon>
        <taxon>CS clade</taxon>
        <taxon>Chlamydomonadales</taxon>
        <taxon>Dunaliellaceae</taxon>
        <taxon>Dunaliella</taxon>
    </lineage>
</organism>
<feature type="compositionally biased region" description="Basic residues" evidence="1">
    <location>
        <begin position="181"/>
        <end position="191"/>
    </location>
</feature>
<name>A0ABQ7GDG0_DUNSA</name>
<evidence type="ECO:0000313" key="3">
    <source>
        <dbReference type="Proteomes" id="UP000815325"/>
    </source>
</evidence>
<dbReference type="Proteomes" id="UP000815325">
    <property type="component" value="Unassembled WGS sequence"/>
</dbReference>
<feature type="region of interest" description="Disordered" evidence="1">
    <location>
        <begin position="84"/>
        <end position="168"/>
    </location>
</feature>
<feature type="region of interest" description="Disordered" evidence="1">
    <location>
        <begin position="181"/>
        <end position="205"/>
    </location>
</feature>
<evidence type="ECO:0000256" key="1">
    <source>
        <dbReference type="SAM" id="MobiDB-lite"/>
    </source>
</evidence>